<evidence type="ECO:0000259" key="13">
    <source>
        <dbReference type="Pfam" id="PF01288"/>
    </source>
</evidence>
<keyword evidence="5 14" id="KW-0808">Transferase</keyword>
<dbReference type="EMBL" id="CP001079">
    <property type="protein sequence ID" value="ACM49578.1"/>
    <property type="molecule type" value="Genomic_DNA"/>
</dbReference>
<dbReference type="GO" id="GO:0005524">
    <property type="term" value="F:ATP binding"/>
    <property type="evidence" value="ECO:0007669"/>
    <property type="project" value="UniProtKB-KW"/>
</dbReference>
<dbReference type="SUPFAM" id="SSF55083">
    <property type="entry name" value="6-hydroxymethyl-7,8-dihydropterin pyrophosphokinase, HPPK"/>
    <property type="match status" value="1"/>
</dbReference>
<dbReference type="CDD" id="cd00483">
    <property type="entry name" value="HPPK"/>
    <property type="match status" value="1"/>
</dbReference>
<accession>B9KGM4</accession>
<dbReference type="InterPro" id="IPR000550">
    <property type="entry name" value="Hppk"/>
</dbReference>
<evidence type="ECO:0000256" key="1">
    <source>
        <dbReference type="ARBA" id="ARBA00005051"/>
    </source>
</evidence>
<evidence type="ECO:0000256" key="10">
    <source>
        <dbReference type="ARBA" id="ARBA00029409"/>
    </source>
</evidence>
<name>B9KGM4_ANAMF</name>
<sequence length="234" mass="26112">MYPPTYTRQPTAPHFSSIGCPGRLKPHAPQVDIWGQCVRWQAQKSLAKISRQCNNALHVPTNNGNVDVVVLALGSNVGSRKNNLEAAVRLLPIYNGHCSYIYETRALLPDGAPTWWDMPYLNMVMCGYVNLSPDELLGCIKRVEYTLGRSNTGTWGPRPIDVDILLYDGLSMQSDALTIPHKEMHKRDFVLVPACDVCARFPHTVLKTTLETILSSMQEVDVVKKYGPLSCTRT</sequence>
<dbReference type="Pfam" id="PF01288">
    <property type="entry name" value="HPPK"/>
    <property type="match status" value="1"/>
</dbReference>
<dbReference type="eggNOG" id="COG0801">
    <property type="taxonomic scope" value="Bacteria"/>
</dbReference>
<dbReference type="Gene3D" id="3.30.70.560">
    <property type="entry name" value="7,8-Dihydro-6-hydroxymethylpterin-pyrophosphokinase HPPK"/>
    <property type="match status" value="1"/>
</dbReference>
<evidence type="ECO:0000256" key="9">
    <source>
        <dbReference type="ARBA" id="ARBA00022909"/>
    </source>
</evidence>
<dbReference type="STRING" id="320483.AMF_744"/>
<evidence type="ECO:0000256" key="2">
    <source>
        <dbReference type="ARBA" id="ARBA00005810"/>
    </source>
</evidence>
<dbReference type="KEGG" id="amf:AMF_744"/>
<evidence type="ECO:0000256" key="11">
    <source>
        <dbReference type="ARBA" id="ARBA00029766"/>
    </source>
</evidence>
<proteinExistence type="inferred from homology"/>
<dbReference type="HOGENOM" id="CLU_097916_1_0_5"/>
<evidence type="ECO:0000256" key="5">
    <source>
        <dbReference type="ARBA" id="ARBA00022679"/>
    </source>
</evidence>
<evidence type="ECO:0000256" key="12">
    <source>
        <dbReference type="ARBA" id="ARBA00033413"/>
    </source>
</evidence>
<evidence type="ECO:0000256" key="6">
    <source>
        <dbReference type="ARBA" id="ARBA00022741"/>
    </source>
</evidence>
<protein>
    <recommendedName>
        <fullName evidence="4">2-amino-4-hydroxy-6-hydroxymethyldihydropteridine pyrophosphokinase</fullName>
        <ecNumber evidence="3">2.7.6.3</ecNumber>
    </recommendedName>
    <alternativeName>
        <fullName evidence="11">6-hydroxymethyl-7,8-dihydropterin pyrophosphokinase</fullName>
    </alternativeName>
    <alternativeName>
        <fullName evidence="12">7,8-dihydro-6-hydroxymethylpterin-pyrophosphokinase</fullName>
    </alternativeName>
</protein>
<evidence type="ECO:0000256" key="3">
    <source>
        <dbReference type="ARBA" id="ARBA00013253"/>
    </source>
</evidence>
<keyword evidence="6" id="KW-0547">Nucleotide-binding</keyword>
<keyword evidence="7 14" id="KW-0418">Kinase</keyword>
<comment type="pathway">
    <text evidence="1">Cofactor biosynthesis; tetrahydrofolate biosynthesis; 2-amino-4-hydroxy-6-hydroxymethyl-7,8-dihydropteridine diphosphate from 7,8-dihydroneopterin triphosphate: step 4/4.</text>
</comment>
<dbReference type="InterPro" id="IPR035907">
    <property type="entry name" value="Hppk_sf"/>
</dbReference>
<keyword evidence="8" id="KW-0067">ATP-binding</keyword>
<keyword evidence="9" id="KW-0289">Folate biosynthesis</keyword>
<dbReference type="PANTHER" id="PTHR43071:SF1">
    <property type="entry name" value="2-AMINO-4-HYDROXY-6-HYDROXYMETHYLDIHYDROPTERIDINE PYROPHOSPHOKINASE"/>
    <property type="match status" value="1"/>
</dbReference>
<gene>
    <name evidence="14" type="primary">folP</name>
    <name evidence="14" type="ordered locus">AMF_744</name>
</gene>
<evidence type="ECO:0000256" key="8">
    <source>
        <dbReference type="ARBA" id="ARBA00022840"/>
    </source>
</evidence>
<dbReference type="GO" id="GO:0003848">
    <property type="term" value="F:2-amino-4-hydroxy-6-hydroxymethyldihydropteridine diphosphokinase activity"/>
    <property type="evidence" value="ECO:0007669"/>
    <property type="project" value="UniProtKB-EC"/>
</dbReference>
<reference evidence="14 15" key="1">
    <citation type="journal article" date="2009" name="BMC Genomics">
        <title>Conservation in the face of diversity: multistrain analysis of an intracellular bacterium.</title>
        <authorList>
            <person name="Dark M.J."/>
            <person name="Herndon D.R."/>
            <person name="Kappmeyer L.S."/>
            <person name="Gonzales M.P."/>
            <person name="Nordeen E."/>
            <person name="Palmer G.H."/>
            <person name="Knowles D.P. Jr."/>
            <person name="Brayton K.A."/>
        </authorList>
    </citation>
    <scope>NUCLEOTIDE SEQUENCE [LARGE SCALE GENOMIC DNA]</scope>
    <source>
        <strain evidence="14 15">Florida</strain>
    </source>
</reference>
<dbReference type="PANTHER" id="PTHR43071">
    <property type="entry name" value="2-AMINO-4-HYDROXY-6-HYDROXYMETHYLDIHYDROPTERIDINE PYROPHOSPHOKINASE"/>
    <property type="match status" value="1"/>
</dbReference>
<evidence type="ECO:0000256" key="7">
    <source>
        <dbReference type="ARBA" id="ARBA00022777"/>
    </source>
</evidence>
<dbReference type="GO" id="GO:0046654">
    <property type="term" value="P:tetrahydrofolate biosynthetic process"/>
    <property type="evidence" value="ECO:0007669"/>
    <property type="project" value="UniProtKB-UniPathway"/>
</dbReference>
<dbReference type="UniPathway" id="UPA00077">
    <property type="reaction ID" value="UER00155"/>
</dbReference>
<feature type="domain" description="7,8-dihydro-6-hydroxymethylpterin-pyrophosphokinase" evidence="13">
    <location>
        <begin position="70"/>
        <end position="198"/>
    </location>
</feature>
<evidence type="ECO:0000256" key="4">
    <source>
        <dbReference type="ARBA" id="ARBA00016218"/>
    </source>
</evidence>
<organism evidence="14 15">
    <name type="scientific">Anaplasma marginale (strain Florida)</name>
    <dbReference type="NCBI Taxonomy" id="320483"/>
    <lineage>
        <taxon>Bacteria</taxon>
        <taxon>Pseudomonadati</taxon>
        <taxon>Pseudomonadota</taxon>
        <taxon>Alphaproteobacteria</taxon>
        <taxon>Rickettsiales</taxon>
        <taxon>Anaplasmataceae</taxon>
        <taxon>Anaplasma</taxon>
    </lineage>
</organism>
<dbReference type="EC" id="2.7.6.3" evidence="3"/>
<dbReference type="NCBIfam" id="TIGR01498">
    <property type="entry name" value="folK"/>
    <property type="match status" value="1"/>
</dbReference>
<comment type="similarity">
    <text evidence="2">Belongs to the HPPK family.</text>
</comment>
<dbReference type="Proteomes" id="UP000007307">
    <property type="component" value="Chromosome"/>
</dbReference>
<keyword evidence="15" id="KW-1185">Reference proteome</keyword>
<evidence type="ECO:0000313" key="14">
    <source>
        <dbReference type="EMBL" id="ACM49578.1"/>
    </source>
</evidence>
<comment type="function">
    <text evidence="10">Catalyzes the transfer of pyrophosphate from adenosine triphosphate (ATP) to 6-hydroxymethyl-7,8-dihydropterin, an enzymatic step in folate biosynthesis pathway.</text>
</comment>
<dbReference type="GO" id="GO:0046656">
    <property type="term" value="P:folic acid biosynthetic process"/>
    <property type="evidence" value="ECO:0007669"/>
    <property type="project" value="UniProtKB-KW"/>
</dbReference>
<dbReference type="AlphaFoldDB" id="B9KGM4"/>
<dbReference type="GO" id="GO:0016301">
    <property type="term" value="F:kinase activity"/>
    <property type="evidence" value="ECO:0007669"/>
    <property type="project" value="UniProtKB-KW"/>
</dbReference>
<evidence type="ECO:0000313" key="15">
    <source>
        <dbReference type="Proteomes" id="UP000007307"/>
    </source>
</evidence>